<evidence type="ECO:0000313" key="1">
    <source>
        <dbReference type="EMBL" id="MBD1259186.1"/>
    </source>
</evidence>
<dbReference type="AlphaFoldDB" id="A0A316E5E8"/>
<dbReference type="EMBL" id="JACWLN010000001">
    <property type="protein sequence ID" value="MBD1259186.1"/>
    <property type="molecule type" value="Genomic_DNA"/>
</dbReference>
<sequence length="166" mass="17930">MRNNIKNIIVAIIVTASLISCEQERLDPVLTTAEGGGTLTEYMAYTIASTDPGGSNVNGRIVFWKDNLDRTLVQISLYNTIPGIKHPALMMDGPVGDDTATTLELDVVSGDSGELDTNKFHIIADTEFYTSLPTMDVHLNILMSESDNTIIATGNLGINTEPVETN</sequence>
<dbReference type="PROSITE" id="PS51257">
    <property type="entry name" value="PROKAR_LIPOPROTEIN"/>
    <property type="match status" value="1"/>
</dbReference>
<evidence type="ECO:0000313" key="2">
    <source>
        <dbReference type="EMBL" id="PWK24742.1"/>
    </source>
</evidence>
<accession>A0A316E5E8</accession>
<name>A0A316E5E8_9FLAO</name>
<proteinExistence type="predicted"/>
<evidence type="ECO:0000313" key="3">
    <source>
        <dbReference type="Proteomes" id="UP000245667"/>
    </source>
</evidence>
<organism evidence="2 3">
    <name type="scientific">Maribacter polysiphoniae</name>
    <dbReference type="NCBI Taxonomy" id="429344"/>
    <lineage>
        <taxon>Bacteria</taxon>
        <taxon>Pseudomonadati</taxon>
        <taxon>Bacteroidota</taxon>
        <taxon>Flavobacteriia</taxon>
        <taxon>Flavobacteriales</taxon>
        <taxon>Flavobacteriaceae</taxon>
        <taxon>Maribacter</taxon>
    </lineage>
</organism>
<reference evidence="1 4" key="2">
    <citation type="submission" date="2020-07" db="EMBL/GenBank/DDBJ databases">
        <title>The draft genome sequence of Maribacter polysiphoniae KCTC 22021.</title>
        <authorList>
            <person name="Mu L."/>
        </authorList>
    </citation>
    <scope>NUCLEOTIDE SEQUENCE [LARGE SCALE GENOMIC DNA]</scope>
    <source>
        <strain evidence="1 4">KCTC 22021</strain>
    </source>
</reference>
<dbReference type="Proteomes" id="UP000245667">
    <property type="component" value="Unassembled WGS sequence"/>
</dbReference>
<gene>
    <name evidence="1" type="ORF">HZY62_01185</name>
    <name evidence="2" type="ORF">LX92_01107</name>
</gene>
<dbReference type="RefSeq" id="WP_109649288.1">
    <property type="nucleotide sequence ID" value="NZ_JACWLN010000001.1"/>
</dbReference>
<dbReference type="OrthoDB" id="1177316at2"/>
<reference evidence="2 3" key="1">
    <citation type="submission" date="2018-05" db="EMBL/GenBank/DDBJ databases">
        <title>Genomic Encyclopedia of Archaeal and Bacterial Type Strains, Phase II (KMG-II): from individual species to whole genera.</title>
        <authorList>
            <person name="Goeker M."/>
        </authorList>
    </citation>
    <scope>NUCLEOTIDE SEQUENCE [LARGE SCALE GENOMIC DNA]</scope>
    <source>
        <strain evidence="2 3">DSM 23514</strain>
    </source>
</reference>
<evidence type="ECO:0000313" key="4">
    <source>
        <dbReference type="Proteomes" id="UP000651837"/>
    </source>
</evidence>
<keyword evidence="4" id="KW-1185">Reference proteome</keyword>
<comment type="caution">
    <text evidence="2">The sequence shown here is derived from an EMBL/GenBank/DDBJ whole genome shotgun (WGS) entry which is preliminary data.</text>
</comment>
<dbReference type="Proteomes" id="UP000651837">
    <property type="component" value="Unassembled WGS sequence"/>
</dbReference>
<evidence type="ECO:0008006" key="5">
    <source>
        <dbReference type="Google" id="ProtNLM"/>
    </source>
</evidence>
<protein>
    <recommendedName>
        <fullName evidence="5">CHRD domain-containing protein</fullName>
    </recommendedName>
</protein>
<dbReference type="EMBL" id="QGGQ01000002">
    <property type="protein sequence ID" value="PWK24742.1"/>
    <property type="molecule type" value="Genomic_DNA"/>
</dbReference>